<organism evidence="1 2">
    <name type="scientific">Candidatus Protofrankia californiensis</name>
    <dbReference type="NCBI Taxonomy" id="1839754"/>
    <lineage>
        <taxon>Bacteria</taxon>
        <taxon>Bacillati</taxon>
        <taxon>Actinomycetota</taxon>
        <taxon>Actinomycetes</taxon>
        <taxon>Frankiales</taxon>
        <taxon>Frankiaceae</taxon>
        <taxon>Protofrankia</taxon>
    </lineage>
</organism>
<dbReference type="Proteomes" id="UP000199013">
    <property type="component" value="Unassembled WGS sequence"/>
</dbReference>
<evidence type="ECO:0000313" key="1">
    <source>
        <dbReference type="EMBL" id="SBW18057.1"/>
    </source>
</evidence>
<evidence type="ECO:0000313" key="2">
    <source>
        <dbReference type="Proteomes" id="UP000199013"/>
    </source>
</evidence>
<dbReference type="AlphaFoldDB" id="A0A1C3NTM3"/>
<gene>
    <name evidence="1" type="ORF">FDG2_0490</name>
</gene>
<protein>
    <submittedName>
        <fullName evidence="1">Uncharacterized protein</fullName>
    </submittedName>
</protein>
<sequence>MNTPGTRTSWTVNFFGPSLTWPDYFGLDRDVPFGTVHCGGA</sequence>
<dbReference type="EMBL" id="FLUV01000196">
    <property type="protein sequence ID" value="SBW18057.1"/>
    <property type="molecule type" value="Genomic_DNA"/>
</dbReference>
<name>A0A1C3NTM3_9ACTN</name>
<accession>A0A1C3NTM3</accession>
<proteinExistence type="predicted"/>
<keyword evidence="2" id="KW-1185">Reference proteome</keyword>
<reference evidence="2" key="1">
    <citation type="submission" date="2016-02" db="EMBL/GenBank/DDBJ databases">
        <authorList>
            <person name="Wibberg D."/>
        </authorList>
    </citation>
    <scope>NUCLEOTIDE SEQUENCE [LARGE SCALE GENOMIC DNA]</scope>
</reference>